<organism evidence="5 6">
    <name type="scientific">Aspergillus ellipticus CBS 707.79</name>
    <dbReference type="NCBI Taxonomy" id="1448320"/>
    <lineage>
        <taxon>Eukaryota</taxon>
        <taxon>Fungi</taxon>
        <taxon>Dikarya</taxon>
        <taxon>Ascomycota</taxon>
        <taxon>Pezizomycotina</taxon>
        <taxon>Eurotiomycetes</taxon>
        <taxon>Eurotiomycetidae</taxon>
        <taxon>Eurotiales</taxon>
        <taxon>Aspergillaceae</taxon>
        <taxon>Aspergillus</taxon>
        <taxon>Aspergillus subgen. Circumdati</taxon>
    </lineage>
</organism>
<comment type="similarity">
    <text evidence="1">Belongs to the bacterial ribosomal protein bS21 family.</text>
</comment>
<dbReference type="Proteomes" id="UP000247810">
    <property type="component" value="Unassembled WGS sequence"/>
</dbReference>
<evidence type="ECO:0000313" key="6">
    <source>
        <dbReference type="Proteomes" id="UP000247810"/>
    </source>
</evidence>
<dbReference type="GO" id="GO:0070124">
    <property type="term" value="P:mitochondrial translational initiation"/>
    <property type="evidence" value="ECO:0007669"/>
    <property type="project" value="TreeGrafter"/>
</dbReference>
<evidence type="ECO:0000256" key="3">
    <source>
        <dbReference type="ARBA" id="ARBA00023274"/>
    </source>
</evidence>
<dbReference type="PANTHER" id="PTHR41237:SF1">
    <property type="entry name" value="SMALL RIBOSOMAL SUBUNIT PROTEIN BS21M"/>
    <property type="match status" value="1"/>
</dbReference>
<dbReference type="STRING" id="1448320.A0A319EQS9"/>
<sequence>MEMRLLSQTVLRARPTPTTSTTTKLTTLYTTQTQVRHSSNQFPRPRTQPFNRSPFQPSTQPSDFDSILNKLNINATNNKPSTPAASSPTATGAFSDSLNRAVSQSARTDSLRAASRTRVELKLGPNLGRQVLVEPERGNDLANALRSLNSLCMSNNLKHQERMQKYHVRRGKLRKDLKSKRWRKLFKFSFLDTVKRVQRMRAQGW</sequence>
<feature type="compositionally biased region" description="Polar residues" evidence="4">
    <location>
        <begin position="35"/>
        <end position="63"/>
    </location>
</feature>
<evidence type="ECO:0008006" key="7">
    <source>
        <dbReference type="Google" id="ProtNLM"/>
    </source>
</evidence>
<proteinExistence type="inferred from homology"/>
<keyword evidence="6" id="KW-1185">Reference proteome</keyword>
<feature type="compositionally biased region" description="Polar residues" evidence="4">
    <location>
        <begin position="1"/>
        <end position="10"/>
    </location>
</feature>
<dbReference type="InterPro" id="IPR001911">
    <property type="entry name" value="Ribosomal_bS21"/>
</dbReference>
<dbReference type="VEuPathDB" id="FungiDB:BO71DRAFT_399917"/>
<dbReference type="OrthoDB" id="2501249at2759"/>
<dbReference type="PANTHER" id="PTHR41237">
    <property type="entry name" value="37S RIBOSOMAL PROTEIN MRP21, MITOCHONDRIAL"/>
    <property type="match status" value="1"/>
</dbReference>
<dbReference type="Pfam" id="PF01165">
    <property type="entry name" value="Ribosomal_S21"/>
    <property type="match status" value="1"/>
</dbReference>
<name>A0A319EQS9_9EURO</name>
<dbReference type="GO" id="GO:0005763">
    <property type="term" value="C:mitochondrial small ribosomal subunit"/>
    <property type="evidence" value="ECO:0007669"/>
    <property type="project" value="TreeGrafter"/>
</dbReference>
<accession>A0A319EQS9</accession>
<dbReference type="GO" id="GO:0003735">
    <property type="term" value="F:structural constituent of ribosome"/>
    <property type="evidence" value="ECO:0007669"/>
    <property type="project" value="InterPro"/>
</dbReference>
<dbReference type="AlphaFoldDB" id="A0A319EQS9"/>
<feature type="region of interest" description="Disordered" evidence="4">
    <location>
        <begin position="1"/>
        <end position="63"/>
    </location>
</feature>
<keyword evidence="2" id="KW-0689">Ribosomal protein</keyword>
<evidence type="ECO:0000256" key="1">
    <source>
        <dbReference type="ARBA" id="ARBA00006640"/>
    </source>
</evidence>
<keyword evidence="3" id="KW-0687">Ribonucleoprotein</keyword>
<protein>
    <recommendedName>
        <fullName evidence="7">Ribosomal protein S21</fullName>
    </recommendedName>
</protein>
<feature type="compositionally biased region" description="Low complexity" evidence="4">
    <location>
        <begin position="15"/>
        <end position="34"/>
    </location>
</feature>
<evidence type="ECO:0000256" key="4">
    <source>
        <dbReference type="SAM" id="MobiDB-lite"/>
    </source>
</evidence>
<dbReference type="EMBL" id="KZ825897">
    <property type="protein sequence ID" value="PYH93252.1"/>
    <property type="molecule type" value="Genomic_DNA"/>
</dbReference>
<evidence type="ECO:0000313" key="5">
    <source>
        <dbReference type="EMBL" id="PYH93252.1"/>
    </source>
</evidence>
<gene>
    <name evidence="5" type="ORF">BO71DRAFT_399917</name>
</gene>
<dbReference type="InterPro" id="IPR052837">
    <property type="entry name" value="Mitoribosomal_bS21"/>
</dbReference>
<reference evidence="5 6" key="1">
    <citation type="submission" date="2018-02" db="EMBL/GenBank/DDBJ databases">
        <title>The genomes of Aspergillus section Nigri reveals drivers in fungal speciation.</title>
        <authorList>
            <consortium name="DOE Joint Genome Institute"/>
            <person name="Vesth T.C."/>
            <person name="Nybo J."/>
            <person name="Theobald S."/>
            <person name="Brandl J."/>
            <person name="Frisvad J.C."/>
            <person name="Nielsen K.F."/>
            <person name="Lyhne E.K."/>
            <person name="Kogle M.E."/>
            <person name="Kuo A."/>
            <person name="Riley R."/>
            <person name="Clum A."/>
            <person name="Nolan M."/>
            <person name="Lipzen A."/>
            <person name="Salamov A."/>
            <person name="Henrissat B."/>
            <person name="Wiebenga A."/>
            <person name="De vries R.P."/>
            <person name="Grigoriev I.V."/>
            <person name="Mortensen U.H."/>
            <person name="Andersen M.R."/>
            <person name="Baker S.E."/>
        </authorList>
    </citation>
    <scope>NUCLEOTIDE SEQUENCE [LARGE SCALE GENOMIC DNA]</scope>
    <source>
        <strain evidence="5 6">CBS 707.79</strain>
    </source>
</reference>
<evidence type="ECO:0000256" key="2">
    <source>
        <dbReference type="ARBA" id="ARBA00022980"/>
    </source>
</evidence>